<dbReference type="Gene3D" id="3.30.230.10">
    <property type="match status" value="1"/>
</dbReference>
<dbReference type="Pfam" id="PF20442">
    <property type="entry name" value="BrxL_N"/>
    <property type="match status" value="1"/>
</dbReference>
<evidence type="ECO:0000259" key="1">
    <source>
        <dbReference type="Pfam" id="PF20442"/>
    </source>
</evidence>
<dbReference type="SUPFAM" id="SSF52540">
    <property type="entry name" value="P-loop containing nucleoside triphosphate hydrolases"/>
    <property type="match status" value="1"/>
</dbReference>
<dbReference type="EMBL" id="CP036434">
    <property type="protein sequence ID" value="QDV07296.1"/>
    <property type="molecule type" value="Genomic_DNA"/>
</dbReference>
<organism evidence="2 3">
    <name type="scientific">Saltatorellus ferox</name>
    <dbReference type="NCBI Taxonomy" id="2528018"/>
    <lineage>
        <taxon>Bacteria</taxon>
        <taxon>Pseudomonadati</taxon>
        <taxon>Planctomycetota</taxon>
        <taxon>Planctomycetia</taxon>
        <taxon>Planctomycetia incertae sedis</taxon>
        <taxon>Saltatorellus</taxon>
    </lineage>
</organism>
<reference evidence="2 3" key="1">
    <citation type="submission" date="2019-02" db="EMBL/GenBank/DDBJ databases">
        <title>Deep-cultivation of Planctomycetes and their phenomic and genomic characterization uncovers novel biology.</title>
        <authorList>
            <person name="Wiegand S."/>
            <person name="Jogler M."/>
            <person name="Boedeker C."/>
            <person name="Pinto D."/>
            <person name="Vollmers J."/>
            <person name="Rivas-Marin E."/>
            <person name="Kohn T."/>
            <person name="Peeters S.H."/>
            <person name="Heuer A."/>
            <person name="Rast P."/>
            <person name="Oberbeckmann S."/>
            <person name="Bunk B."/>
            <person name="Jeske O."/>
            <person name="Meyerdierks A."/>
            <person name="Storesund J.E."/>
            <person name="Kallscheuer N."/>
            <person name="Luecker S."/>
            <person name="Lage O.M."/>
            <person name="Pohl T."/>
            <person name="Merkel B.J."/>
            <person name="Hornburger P."/>
            <person name="Mueller R.-W."/>
            <person name="Bruemmer F."/>
            <person name="Labrenz M."/>
            <person name="Spormann A.M."/>
            <person name="Op den Camp H."/>
            <person name="Overmann J."/>
            <person name="Amann R."/>
            <person name="Jetten M.S.M."/>
            <person name="Mascher T."/>
            <person name="Medema M.H."/>
            <person name="Devos D.P."/>
            <person name="Kaster A.-K."/>
            <person name="Ovreas L."/>
            <person name="Rohde M."/>
            <person name="Galperin M.Y."/>
            <person name="Jogler C."/>
        </authorList>
    </citation>
    <scope>NUCLEOTIDE SEQUENCE [LARGE SCALE GENOMIC DNA]</scope>
    <source>
        <strain evidence="2 3">Poly30</strain>
    </source>
</reference>
<keyword evidence="3" id="KW-1185">Reference proteome</keyword>
<name>A0A518ET75_9BACT</name>
<dbReference type="AlphaFoldDB" id="A0A518ET75"/>
<dbReference type="SUPFAM" id="SSF54211">
    <property type="entry name" value="Ribosomal protein S5 domain 2-like"/>
    <property type="match status" value="1"/>
</dbReference>
<gene>
    <name evidence="2" type="ORF">Poly30_28190</name>
</gene>
<evidence type="ECO:0000313" key="2">
    <source>
        <dbReference type="EMBL" id="QDV07296.1"/>
    </source>
</evidence>
<accession>A0A518ET75</accession>
<proteinExistence type="predicted"/>
<dbReference type="InterPro" id="IPR020568">
    <property type="entry name" value="Ribosomal_Su5_D2-typ_SF"/>
</dbReference>
<sequence>MSMTSIEMDHLDQVAAAALDGYLVRKDLVRRYSRQYPVPTYVVEFLLGRYCASTDPEEIEEGLAIVEKQLQGRTVRTGDEELFKSRARDDGPVKLIDIVRAKLDTKNDCYAAELPSLALKGVQIADSMVKENERMLTDGFYAEVTLEYDALIAQEKNGRPFRIAAIRPIQMSKPDVLSVFAKGREGFTTEEWRHFLIRSVGLEPTALDERAQRVVLLRMIPFVERNYNLVELGPRGTGKSHIYQQISPYSHLISGGKATVAKMFVNNASGQRGLVCQYDVVCFDEVSGISFDSKDGVNIMKGYMESGEFSRGKESIRAEGGMVMIGNFDVDVAQQQRIGHLLSPLPPEMRDDTAFQDRIHAFAPGWDFPKLNPGEHLTDHFGLVSDFLSECWSRLRQSSRVSALQGRVFWGGALSGRDINAVQKTTSGLLKLLFPDPEMPVPDEDLEWIVRLALESRRRVKEQQKRCLKSEFRNTHFSYTMGVDGVEQFVATPELHSDEAIDGDPLPPGQVWAVGPGGGEAGAGLYRIEVAVGPGSGAKILNHPQPPAFRESVKVGEQNLYTRAKQLVGDRDPRSHEFSIQLRPFDADKSGAGLGLPLLIALVGSLLERSTRGGMIVVGSLNLGGSIEMLPNPVAISELAVDKQATTLLMPVAARRALNDLPDDIWTKINIEFYSDPTDGVFKGLME</sequence>
<dbReference type="InterPro" id="IPR014061">
    <property type="entry name" value="BrxL-like"/>
</dbReference>
<feature type="domain" description="BREX system Lon protease-like BrxL N-terminal" evidence="1">
    <location>
        <begin position="20"/>
        <end position="148"/>
    </location>
</feature>
<dbReference type="InterPro" id="IPR046838">
    <property type="entry name" value="BrxL_N"/>
</dbReference>
<dbReference type="Pfam" id="PF13337">
    <property type="entry name" value="BrxL_ATPase"/>
    <property type="match status" value="1"/>
</dbReference>
<dbReference type="InterPro" id="IPR014721">
    <property type="entry name" value="Ribsml_uS5_D2-typ_fold_subgr"/>
</dbReference>
<dbReference type="Proteomes" id="UP000320390">
    <property type="component" value="Chromosome"/>
</dbReference>
<dbReference type="InterPro" id="IPR027417">
    <property type="entry name" value="P-loop_NTPase"/>
</dbReference>
<protein>
    <recommendedName>
        <fullName evidence="1">BREX system Lon protease-like BrxL N-terminal domain-containing protein</fullName>
    </recommendedName>
</protein>
<dbReference type="NCBIfam" id="TIGR02688">
    <property type="entry name" value="BREX system Lon protease-like protein BrxL"/>
    <property type="match status" value="1"/>
</dbReference>
<evidence type="ECO:0000313" key="3">
    <source>
        <dbReference type="Proteomes" id="UP000320390"/>
    </source>
</evidence>